<dbReference type="Gene3D" id="1.10.287.110">
    <property type="entry name" value="DnaJ domain"/>
    <property type="match status" value="1"/>
</dbReference>
<feature type="compositionally biased region" description="Basic and acidic residues" evidence="1">
    <location>
        <begin position="222"/>
        <end position="231"/>
    </location>
</feature>
<dbReference type="VEuPathDB" id="FungiDB:P168DRAFT_306397"/>
<dbReference type="InterPro" id="IPR001623">
    <property type="entry name" value="DnaJ_domain"/>
</dbReference>
<dbReference type="CDD" id="cd06257">
    <property type="entry name" value="DnaJ"/>
    <property type="match status" value="1"/>
</dbReference>
<dbReference type="GeneID" id="36546549"/>
<feature type="compositionally biased region" description="Gly residues" evidence="1">
    <location>
        <begin position="196"/>
        <end position="218"/>
    </location>
</feature>
<protein>
    <submittedName>
        <fullName evidence="3">DnaJ-domain-containing protein</fullName>
    </submittedName>
</protein>
<keyword evidence="4" id="KW-1185">Reference proteome</keyword>
<comment type="caution">
    <text evidence="3">The sequence shown here is derived from an EMBL/GenBank/DDBJ whole genome shotgun (WGS) entry which is preliminary data.</text>
</comment>
<proteinExistence type="predicted"/>
<feature type="region of interest" description="Disordered" evidence="1">
    <location>
        <begin position="298"/>
        <end position="327"/>
    </location>
</feature>
<reference evidence="3" key="1">
    <citation type="submission" date="2016-12" db="EMBL/GenBank/DDBJ databases">
        <title>The genomes of Aspergillus section Nigri reveals drivers in fungal speciation.</title>
        <authorList>
            <consortium name="DOE Joint Genome Institute"/>
            <person name="Vesth T.C."/>
            <person name="Nybo J."/>
            <person name="Theobald S."/>
            <person name="Brandl J."/>
            <person name="Frisvad J.C."/>
            <person name="Nielsen K.F."/>
            <person name="Lyhne E.K."/>
            <person name="Kogle M.E."/>
            <person name="Kuo A."/>
            <person name="Riley R."/>
            <person name="Clum A."/>
            <person name="Nolan M."/>
            <person name="Lipzen A."/>
            <person name="Salamov A."/>
            <person name="Henrissat B."/>
            <person name="Wiebenga A."/>
            <person name="De vries R.P."/>
            <person name="Grigoriev I.V."/>
            <person name="Mortensen U.H."/>
            <person name="Andersen M.R."/>
            <person name="Baker S.E."/>
        </authorList>
    </citation>
    <scope>NUCLEOTIDE SEQUENCE</scope>
    <source>
        <strain evidence="3">IBT 28561</strain>
    </source>
</reference>
<gene>
    <name evidence="3" type="ORF">P168DRAFT_306397</name>
</gene>
<feature type="compositionally biased region" description="Low complexity" evidence="1">
    <location>
        <begin position="139"/>
        <end position="150"/>
    </location>
</feature>
<dbReference type="EMBL" id="MSFM01000010">
    <property type="protein sequence ID" value="PKY02219.1"/>
    <property type="molecule type" value="Genomic_DNA"/>
</dbReference>
<feature type="region of interest" description="Disordered" evidence="1">
    <location>
        <begin position="128"/>
        <end position="264"/>
    </location>
</feature>
<evidence type="ECO:0000259" key="2">
    <source>
        <dbReference type="PROSITE" id="PS50076"/>
    </source>
</evidence>
<dbReference type="Pfam" id="PF00226">
    <property type="entry name" value="DnaJ"/>
    <property type="match status" value="1"/>
</dbReference>
<evidence type="ECO:0000256" key="1">
    <source>
        <dbReference type="SAM" id="MobiDB-lite"/>
    </source>
</evidence>
<dbReference type="PROSITE" id="PS50076">
    <property type="entry name" value="DNAJ_2"/>
    <property type="match status" value="1"/>
</dbReference>
<accession>A0A2I1CX78</accession>
<dbReference type="RefSeq" id="XP_024690813.1">
    <property type="nucleotide sequence ID" value="XM_024839025.1"/>
</dbReference>
<dbReference type="OrthoDB" id="10250354at2759"/>
<dbReference type="PRINTS" id="PR00625">
    <property type="entry name" value="JDOMAIN"/>
</dbReference>
<sequence length="327" mass="34323">MLFPRVRISFIRLRHPSPLDSLRASSPSSSIPSSYAAPFSTTSQCRATSREPTLYEVLDVPITATTAEIKKQFYSLSLRHHPDRNRTDPHATNRFSRISSAYSVLSNAAKRSTYDREHGIAAHLASTHSTAHPGQHPMGSHSSHGANLHNHGGGGSYAGSRPASGLSKRRGAFRGPPPSFYAHGGYGNRKPPPHGGSAGFAGAGAGAAGGGGGTGGTGKTSSRSDDDHTDFINRNPVNHFNARGHYRTQTAEDKRRQQRQTHARNAAIREHEMGSSADFAFRFVVVCGILVGAGALAGWPGASGRPSVGGSGKQGASGERRDGGSGG</sequence>
<dbReference type="InterPro" id="IPR018253">
    <property type="entry name" value="DnaJ_domain_CS"/>
</dbReference>
<dbReference type="Proteomes" id="UP000234254">
    <property type="component" value="Unassembled WGS sequence"/>
</dbReference>
<dbReference type="SMART" id="SM00271">
    <property type="entry name" value="DnaJ"/>
    <property type="match status" value="1"/>
</dbReference>
<dbReference type="InterPro" id="IPR053025">
    <property type="entry name" value="Mito_ATP_Synthase-Asso"/>
</dbReference>
<feature type="domain" description="J" evidence="2">
    <location>
        <begin position="53"/>
        <end position="118"/>
    </location>
</feature>
<dbReference type="InterPro" id="IPR036869">
    <property type="entry name" value="J_dom_sf"/>
</dbReference>
<dbReference type="PANTHER" id="PTHR44873">
    <property type="entry name" value="DNAJ HOMOLOG SUBFAMILY C MEMBER 30, MITOCHONDRIAL"/>
    <property type="match status" value="1"/>
</dbReference>
<organism evidence="3 4">
    <name type="scientific">Aspergillus campestris (strain IBT 28561)</name>
    <dbReference type="NCBI Taxonomy" id="1392248"/>
    <lineage>
        <taxon>Eukaryota</taxon>
        <taxon>Fungi</taxon>
        <taxon>Dikarya</taxon>
        <taxon>Ascomycota</taxon>
        <taxon>Pezizomycotina</taxon>
        <taxon>Eurotiomycetes</taxon>
        <taxon>Eurotiomycetidae</taxon>
        <taxon>Eurotiales</taxon>
        <taxon>Aspergillaceae</taxon>
        <taxon>Aspergillus</taxon>
        <taxon>Aspergillus subgen. Circumdati</taxon>
    </lineage>
</organism>
<dbReference type="AlphaFoldDB" id="A0A2I1CX78"/>
<evidence type="ECO:0000313" key="4">
    <source>
        <dbReference type="Proteomes" id="UP000234254"/>
    </source>
</evidence>
<dbReference type="PROSITE" id="PS00636">
    <property type="entry name" value="DNAJ_1"/>
    <property type="match status" value="1"/>
</dbReference>
<dbReference type="SUPFAM" id="SSF46565">
    <property type="entry name" value="Chaperone J-domain"/>
    <property type="match status" value="1"/>
</dbReference>
<name>A0A2I1CX78_ASPC2</name>
<feature type="compositionally biased region" description="Basic and acidic residues" evidence="1">
    <location>
        <begin position="318"/>
        <end position="327"/>
    </location>
</feature>
<dbReference type="PANTHER" id="PTHR44873:SF1">
    <property type="entry name" value="DNAJ HOMOLOG SUBFAMILY C MEMBER 30, MITOCHONDRIAL"/>
    <property type="match status" value="1"/>
</dbReference>
<evidence type="ECO:0000313" key="3">
    <source>
        <dbReference type="EMBL" id="PKY02219.1"/>
    </source>
</evidence>